<proteinExistence type="predicted"/>
<comment type="caution">
    <text evidence="1">The sequence shown here is derived from an EMBL/GenBank/DDBJ whole genome shotgun (WGS) entry which is preliminary data.</text>
</comment>
<evidence type="ECO:0000313" key="1">
    <source>
        <dbReference type="EMBL" id="GIP16548.1"/>
    </source>
</evidence>
<dbReference type="AlphaFoldDB" id="A0A919YTF3"/>
<dbReference type="Proteomes" id="UP000683139">
    <property type="component" value="Unassembled WGS sequence"/>
</dbReference>
<name>A0A919YTF3_9BACL</name>
<keyword evidence="2" id="KW-1185">Reference proteome</keyword>
<protein>
    <recommendedName>
        <fullName evidence="3">HEAT repeat domain-containing protein</fullName>
    </recommendedName>
</protein>
<accession>A0A919YTF3</accession>
<evidence type="ECO:0000313" key="2">
    <source>
        <dbReference type="Proteomes" id="UP000683139"/>
    </source>
</evidence>
<dbReference type="EMBL" id="BOSE01000003">
    <property type="protein sequence ID" value="GIP16548.1"/>
    <property type="molecule type" value="Genomic_DNA"/>
</dbReference>
<dbReference type="RefSeq" id="WP_213514889.1">
    <property type="nucleotide sequence ID" value="NZ_BOSE01000003.1"/>
</dbReference>
<evidence type="ECO:0008006" key="3">
    <source>
        <dbReference type="Google" id="ProtNLM"/>
    </source>
</evidence>
<reference evidence="1" key="1">
    <citation type="submission" date="2021-03" db="EMBL/GenBank/DDBJ databases">
        <title>Antimicrobial resistance genes in bacteria isolated from Japanese honey, and their potential for conferring macrolide and lincosamide resistance in the American foulbrood pathogen Paenibacillus larvae.</title>
        <authorList>
            <person name="Okamoto M."/>
            <person name="Kumagai M."/>
            <person name="Kanamori H."/>
            <person name="Takamatsu D."/>
        </authorList>
    </citation>
    <scope>NUCLEOTIDE SEQUENCE</scope>
    <source>
        <strain evidence="1">J40TS1</strain>
    </source>
</reference>
<gene>
    <name evidence="1" type="ORF">J40TS1_21900</name>
</gene>
<sequence length="652" mass="73827">MSIAALYELQERLYHTAIAGVNMINEDFRLQRSIEQFEQAAGASPVFKKIAEQLKPLREPQTSDKTTALMDALALIDAVLYTQGATEVSGELEPVALKGSGSNYNETRYSELYGLKAALTEKGSGRYELVKDAFEAKSPALSDFRLRSVLIAALGDSYSEMADLVAEILASGDSGIVPLLKQHFDAKGKREMARRVEIIEKLAKEQENEFYLSLLEKSSSVVRLAAVHALKHDEANAELLMGLAETEKGEIREAAYSSLHHLKQLDRGTRAFWLKHAEHSPSEVATYLFDDTGDDLSDTIAGKLRVLLDALASDPKLSEKSAKQYRELNSFLYMSTNKASTELIKLFADIAPQAKSLTKVKVQPTTSYGYYGQEANSDLLREINLLITHGIVLNYNERLVEAGSYLYETCGLPYLHAGFCAALVSKPAAEVYEQFAPFLSDKHTAEIIVTALSFVSYDEEQRAHYLYASSFDGAVNWWQTHTGKRLHEQLDPRWLPLLISDEIRSISKYKLLSRQRNRIVSNFTKDDARERYDVMLMSIMNTNHEETVALLKEHFTQGANECYSEIPVIALHRLGVTEFKEWVVGLFLQPSYPHYYLQYLCKRLKLTSEQTIAVLENLIELAKEKKLKDRYFTVERLEETVERIRTDENAYW</sequence>
<organism evidence="1 2">
    <name type="scientific">Paenibacillus montaniterrae</name>
    <dbReference type="NCBI Taxonomy" id="429341"/>
    <lineage>
        <taxon>Bacteria</taxon>
        <taxon>Bacillati</taxon>
        <taxon>Bacillota</taxon>
        <taxon>Bacilli</taxon>
        <taxon>Bacillales</taxon>
        <taxon>Paenibacillaceae</taxon>
        <taxon>Paenibacillus</taxon>
    </lineage>
</organism>